<gene>
    <name evidence="2" type="ORF">F336_038</name>
</gene>
<dbReference type="InterPro" id="IPR025484">
    <property type="entry name" value="DUF4376"/>
</dbReference>
<keyword evidence="2" id="KW-0675">Receptor</keyword>
<feature type="domain" description="DUF4376" evidence="1">
    <location>
        <begin position="96"/>
        <end position="204"/>
    </location>
</feature>
<sequence>MMIVSKKTLADQGQLNKNVILWAIDIGSELALLNRPMTVRQNSENMMVEYIDDITPEEIEAGKQAVKEYCMSNNIMDMYYNFLIATTQESDKLSILKEKKKHEIQSNRDRALEYGMVYNGHTFQTREKDKLNINGAVTNLMLDIQSGLGAITEIIWIDINDERVTFNPQEFLHFASMVTYNTQEITFKANVLKAKIEAVKTIEELEKIQWDDDPVKTTSQKKR</sequence>
<evidence type="ECO:0000313" key="2">
    <source>
        <dbReference type="EMBL" id="QPX62996.1"/>
    </source>
</evidence>
<evidence type="ECO:0000259" key="1">
    <source>
        <dbReference type="Pfam" id="PF14301"/>
    </source>
</evidence>
<name>A0A7T3KD19_9CAUD</name>
<dbReference type="EMBL" id="MT863715">
    <property type="protein sequence ID" value="QPX62996.1"/>
    <property type="molecule type" value="Genomic_DNA"/>
</dbReference>
<dbReference type="Proteomes" id="UP000595323">
    <property type="component" value="Segment"/>
</dbReference>
<organism evidence="2 3">
    <name type="scientific">Campylobacter phage F336</name>
    <dbReference type="NCBI Taxonomy" id="2794361"/>
    <lineage>
        <taxon>Viruses</taxon>
        <taxon>Duplodnaviria</taxon>
        <taxon>Heunggongvirae</taxon>
        <taxon>Uroviricota</taxon>
        <taxon>Caudoviricetes</taxon>
        <taxon>Connertonviridae</taxon>
        <taxon>Fletchervirus</taxon>
        <taxon>Fletchervirus F336</taxon>
    </lineage>
</organism>
<keyword evidence="3" id="KW-1185">Reference proteome</keyword>
<accession>A0A7T3KD19</accession>
<proteinExistence type="predicted"/>
<dbReference type="Pfam" id="PF14301">
    <property type="entry name" value="DUF4376"/>
    <property type="match status" value="1"/>
</dbReference>
<reference evidence="2 3" key="1">
    <citation type="submission" date="2020-08" db="EMBL/GenBank/DDBJ databases">
        <authorList>
            <person name="Sorensen M.C.H."/>
        </authorList>
    </citation>
    <scope>NUCLEOTIDE SEQUENCE [LARGE SCALE GENOMIC DNA]</scope>
</reference>
<evidence type="ECO:0000313" key="3">
    <source>
        <dbReference type="Proteomes" id="UP000595323"/>
    </source>
</evidence>
<protein>
    <submittedName>
        <fullName evidence="2">Putative receptor binding protein assembly chaperone</fullName>
    </submittedName>
</protein>